<dbReference type="GO" id="GO:0005886">
    <property type="term" value="C:plasma membrane"/>
    <property type="evidence" value="ECO:0007669"/>
    <property type="project" value="UniProtKB-SubCell"/>
</dbReference>
<evidence type="ECO:0000313" key="3">
    <source>
        <dbReference type="Proteomes" id="UP000021369"/>
    </source>
</evidence>
<protein>
    <recommendedName>
        <fullName evidence="4">ABC transporter permease</fullName>
    </recommendedName>
</protein>
<dbReference type="EMBL" id="JEOB01000004">
    <property type="protein sequence ID" value="EXM38411.1"/>
    <property type="molecule type" value="Genomic_DNA"/>
</dbReference>
<evidence type="ECO:0000256" key="1">
    <source>
        <dbReference type="SAM" id="Phobius"/>
    </source>
</evidence>
<keyword evidence="3" id="KW-1185">Reference proteome</keyword>
<dbReference type="OrthoDB" id="1862600at2"/>
<sequence length="254" mass="28184">MTKLLNAQFHELFKSKYFYITSIVCVIIGAGLTTAMYLFPSYNQPENSRMILTKDNILGVVPSFATMFLPFAAAATVAVLLDSQYNHGTIRNMICCGHTRTAIFFSNLITMSAAAAIYFVLYQVSAIFMAICVFGFEGYDLKATLVSLSAMLIMQIFESTVISLILGNLMRGGKLTIVILVVQYVLNMSVVLGMYKYESKIAEIAEKIFPQSCIFYFSCFAVPEGIWKNFAVSAGLIAIMSLIGLHQFKKCDIK</sequence>
<comment type="caution">
    <text evidence="2">The sequence shown here is derived from an EMBL/GenBank/DDBJ whole genome shotgun (WGS) entry which is preliminary data.</text>
</comment>
<organism evidence="2 3">
    <name type="scientific">Ruminococcus albus SY3</name>
    <dbReference type="NCBI Taxonomy" id="1341156"/>
    <lineage>
        <taxon>Bacteria</taxon>
        <taxon>Bacillati</taxon>
        <taxon>Bacillota</taxon>
        <taxon>Clostridia</taxon>
        <taxon>Eubacteriales</taxon>
        <taxon>Oscillospiraceae</taxon>
        <taxon>Ruminococcus</taxon>
    </lineage>
</organism>
<dbReference type="GO" id="GO:0140359">
    <property type="term" value="F:ABC-type transporter activity"/>
    <property type="evidence" value="ECO:0007669"/>
    <property type="project" value="InterPro"/>
</dbReference>
<dbReference type="PANTHER" id="PTHR37305">
    <property type="entry name" value="INTEGRAL MEMBRANE PROTEIN-RELATED"/>
    <property type="match status" value="1"/>
</dbReference>
<keyword evidence="1" id="KW-1133">Transmembrane helix</keyword>
<evidence type="ECO:0000313" key="2">
    <source>
        <dbReference type="EMBL" id="EXM38411.1"/>
    </source>
</evidence>
<name>A0A011VT20_RUMAL</name>
<feature type="transmembrane region" description="Helical" evidence="1">
    <location>
        <begin position="175"/>
        <end position="195"/>
    </location>
</feature>
<feature type="transmembrane region" description="Helical" evidence="1">
    <location>
        <begin position="143"/>
        <end position="166"/>
    </location>
</feature>
<reference evidence="2 3" key="1">
    <citation type="submission" date="2013-06" db="EMBL/GenBank/DDBJ databases">
        <title>Rumen cellulosomics: divergent fiber-degrading strategies revealed by comparative genome-wide analysis of six Ruminococcal strains.</title>
        <authorList>
            <person name="Dassa B."/>
            <person name="Borovok I."/>
            <person name="Lamed R."/>
            <person name="Flint H."/>
            <person name="Yeoman C.J."/>
            <person name="White B."/>
            <person name="Bayer E.A."/>
        </authorList>
    </citation>
    <scope>NUCLEOTIDE SEQUENCE [LARGE SCALE GENOMIC DNA]</scope>
    <source>
        <strain evidence="2 3">SY3</strain>
    </source>
</reference>
<keyword evidence="1" id="KW-0472">Membrane</keyword>
<dbReference type="PATRIC" id="fig|1341156.4.peg.3565"/>
<gene>
    <name evidence="2" type="ORF">RASY3_12705</name>
</gene>
<evidence type="ECO:0008006" key="4">
    <source>
        <dbReference type="Google" id="ProtNLM"/>
    </source>
</evidence>
<feature type="transmembrane region" description="Helical" evidence="1">
    <location>
        <begin position="17"/>
        <end position="39"/>
    </location>
</feature>
<dbReference type="AlphaFoldDB" id="A0A011VT20"/>
<feature type="transmembrane region" description="Helical" evidence="1">
    <location>
        <begin position="59"/>
        <end position="81"/>
    </location>
</feature>
<dbReference type="PANTHER" id="PTHR37305:SF1">
    <property type="entry name" value="MEMBRANE PROTEIN"/>
    <property type="match status" value="1"/>
</dbReference>
<dbReference type="RefSeq" id="WP_037288848.1">
    <property type="nucleotide sequence ID" value="NZ_JEOB01000004.1"/>
</dbReference>
<feature type="transmembrane region" description="Helical" evidence="1">
    <location>
        <begin position="226"/>
        <end position="245"/>
    </location>
</feature>
<feature type="transmembrane region" description="Helical" evidence="1">
    <location>
        <begin position="102"/>
        <end position="131"/>
    </location>
</feature>
<keyword evidence="1" id="KW-0812">Transmembrane</keyword>
<proteinExistence type="predicted"/>
<accession>A0A011VT20</accession>
<dbReference type="Proteomes" id="UP000021369">
    <property type="component" value="Unassembled WGS sequence"/>
</dbReference>